<gene>
    <name evidence="1" type="ORF">V7S43_015994</name>
</gene>
<evidence type="ECO:0000313" key="2">
    <source>
        <dbReference type="Proteomes" id="UP001632037"/>
    </source>
</evidence>
<evidence type="ECO:0000313" key="1">
    <source>
        <dbReference type="EMBL" id="KAL3659110.1"/>
    </source>
</evidence>
<dbReference type="EMBL" id="JBIMZQ010000049">
    <property type="protein sequence ID" value="KAL3659110.1"/>
    <property type="molecule type" value="Genomic_DNA"/>
</dbReference>
<organism evidence="1 2">
    <name type="scientific">Phytophthora oleae</name>
    <dbReference type="NCBI Taxonomy" id="2107226"/>
    <lineage>
        <taxon>Eukaryota</taxon>
        <taxon>Sar</taxon>
        <taxon>Stramenopiles</taxon>
        <taxon>Oomycota</taxon>
        <taxon>Peronosporomycetes</taxon>
        <taxon>Peronosporales</taxon>
        <taxon>Peronosporaceae</taxon>
        <taxon>Phytophthora</taxon>
    </lineage>
</organism>
<protein>
    <submittedName>
        <fullName evidence="1">Uncharacterized protein</fullName>
    </submittedName>
</protein>
<proteinExistence type="predicted"/>
<name>A0ABD3F184_9STRA</name>
<dbReference type="AlphaFoldDB" id="A0ABD3F184"/>
<keyword evidence="2" id="KW-1185">Reference proteome</keyword>
<sequence>MTVRELLEEVILHKTWDCSVDELNLYFARKNDQRLGQSEPETFEGKQSDGLREIMSEANRIDPDTRMGTVVDTCETFFLLEAPPRIRRKYRRSVTATRRYFIKAGRLAEEDADLESLDEL</sequence>
<reference evidence="1 2" key="1">
    <citation type="submission" date="2024-09" db="EMBL/GenBank/DDBJ databases">
        <title>Genome sequencing and assembly of Phytophthora oleae, isolate VK10A, causative agent of rot of olive drupes.</title>
        <authorList>
            <person name="Conti Taguali S."/>
            <person name="Riolo M."/>
            <person name="La Spada F."/>
            <person name="Cacciola S.O."/>
            <person name="Dionisio G."/>
        </authorList>
    </citation>
    <scope>NUCLEOTIDE SEQUENCE [LARGE SCALE GENOMIC DNA]</scope>
    <source>
        <strain evidence="1 2">VK10A</strain>
    </source>
</reference>
<comment type="caution">
    <text evidence="1">The sequence shown here is derived from an EMBL/GenBank/DDBJ whole genome shotgun (WGS) entry which is preliminary data.</text>
</comment>
<dbReference type="Proteomes" id="UP001632037">
    <property type="component" value="Unassembled WGS sequence"/>
</dbReference>
<accession>A0ABD3F184</accession>